<reference evidence="2 3" key="1">
    <citation type="submission" date="2023-09" db="EMBL/GenBank/DDBJ databases">
        <title>Genomes of two closely related lineages of the louse Polyplax serrata with different host specificities.</title>
        <authorList>
            <person name="Martinu J."/>
            <person name="Tarabai H."/>
            <person name="Stefka J."/>
            <person name="Hypsa V."/>
        </authorList>
    </citation>
    <scope>NUCLEOTIDE SEQUENCE [LARGE SCALE GENOMIC DNA]</scope>
    <source>
        <strain evidence="2">98ZLc_SE</strain>
    </source>
</reference>
<keyword evidence="3" id="KW-1185">Reference proteome</keyword>
<accession>A0ABR1AUR1</accession>
<gene>
    <name evidence="2" type="ORF">RUM44_010146</name>
</gene>
<evidence type="ECO:0000313" key="2">
    <source>
        <dbReference type="EMBL" id="KAK6627667.1"/>
    </source>
</evidence>
<dbReference type="Proteomes" id="UP001359485">
    <property type="component" value="Unassembled WGS sequence"/>
</dbReference>
<dbReference type="EMBL" id="JAWJWF010000045">
    <property type="protein sequence ID" value="KAK6627667.1"/>
    <property type="molecule type" value="Genomic_DNA"/>
</dbReference>
<feature type="compositionally biased region" description="Polar residues" evidence="1">
    <location>
        <begin position="14"/>
        <end position="29"/>
    </location>
</feature>
<feature type="compositionally biased region" description="Basic and acidic residues" evidence="1">
    <location>
        <begin position="30"/>
        <end position="45"/>
    </location>
</feature>
<feature type="region of interest" description="Disordered" evidence="1">
    <location>
        <begin position="1"/>
        <end position="84"/>
    </location>
</feature>
<sequence>MGKGSDNEKRKTINPGSSPGSRLQVSEFNSSKEKKGMDTHMETWRRRAVKGTCKGSIKKKEKTKEEHSRKGLAEDGAGGLRLGC</sequence>
<comment type="caution">
    <text evidence="2">The sequence shown here is derived from an EMBL/GenBank/DDBJ whole genome shotgun (WGS) entry which is preliminary data.</text>
</comment>
<proteinExistence type="predicted"/>
<evidence type="ECO:0000313" key="3">
    <source>
        <dbReference type="Proteomes" id="UP001359485"/>
    </source>
</evidence>
<feature type="compositionally biased region" description="Basic and acidic residues" evidence="1">
    <location>
        <begin position="62"/>
        <end position="73"/>
    </location>
</feature>
<protein>
    <submittedName>
        <fullName evidence="2">Uncharacterized protein</fullName>
    </submittedName>
</protein>
<evidence type="ECO:0000256" key="1">
    <source>
        <dbReference type="SAM" id="MobiDB-lite"/>
    </source>
</evidence>
<name>A0ABR1AUR1_POLSC</name>
<feature type="compositionally biased region" description="Basic and acidic residues" evidence="1">
    <location>
        <begin position="1"/>
        <end position="11"/>
    </location>
</feature>
<organism evidence="2 3">
    <name type="scientific">Polyplax serrata</name>
    <name type="common">Common mouse louse</name>
    <dbReference type="NCBI Taxonomy" id="468196"/>
    <lineage>
        <taxon>Eukaryota</taxon>
        <taxon>Metazoa</taxon>
        <taxon>Ecdysozoa</taxon>
        <taxon>Arthropoda</taxon>
        <taxon>Hexapoda</taxon>
        <taxon>Insecta</taxon>
        <taxon>Pterygota</taxon>
        <taxon>Neoptera</taxon>
        <taxon>Paraneoptera</taxon>
        <taxon>Psocodea</taxon>
        <taxon>Troctomorpha</taxon>
        <taxon>Phthiraptera</taxon>
        <taxon>Anoplura</taxon>
        <taxon>Polyplacidae</taxon>
        <taxon>Polyplax</taxon>
    </lineage>
</organism>